<proteinExistence type="inferred from homology"/>
<evidence type="ECO:0000256" key="1">
    <source>
        <dbReference type="ARBA" id="ARBA00001946"/>
    </source>
</evidence>
<evidence type="ECO:0000256" key="2">
    <source>
        <dbReference type="ARBA" id="ARBA00006251"/>
    </source>
</evidence>
<comment type="similarity">
    <text evidence="2">Belongs to the phytoene/squalene synthase family.</text>
</comment>
<name>A0ABQ8EGH3_BRANA</name>
<evidence type="ECO:0000313" key="7">
    <source>
        <dbReference type="Proteomes" id="UP000824890"/>
    </source>
</evidence>
<keyword evidence="5" id="KW-0812">Transmembrane</keyword>
<comment type="caution">
    <text evidence="6">The sequence shown here is derived from an EMBL/GenBank/DDBJ whole genome shotgun (WGS) entry which is preliminary data.</text>
</comment>
<protein>
    <recommendedName>
        <fullName evidence="3">squalene synthase</fullName>
        <ecNumber evidence="3">2.5.1.21</ecNumber>
    </recommendedName>
</protein>
<feature type="transmembrane region" description="Helical" evidence="5">
    <location>
        <begin position="91"/>
        <end position="108"/>
    </location>
</feature>
<dbReference type="SFLD" id="SFLDG01018">
    <property type="entry name" value="Squalene/Phytoene_Synthase_Lik"/>
    <property type="match status" value="2"/>
</dbReference>
<dbReference type="InterPro" id="IPR019845">
    <property type="entry name" value="Squalene/phytoene_synthase_CS"/>
</dbReference>
<reference evidence="6 7" key="1">
    <citation type="submission" date="2021-05" db="EMBL/GenBank/DDBJ databases">
        <title>Genome Assembly of Synthetic Allotetraploid Brassica napus Reveals Homoeologous Exchanges between Subgenomes.</title>
        <authorList>
            <person name="Davis J.T."/>
        </authorList>
    </citation>
    <scope>NUCLEOTIDE SEQUENCE [LARGE SCALE GENOMIC DNA]</scope>
    <source>
        <strain evidence="7">cv. Da-Ae</strain>
        <tissue evidence="6">Seedling</tissue>
    </source>
</reference>
<dbReference type="InterPro" id="IPR002060">
    <property type="entry name" value="Squ/phyt_synthse"/>
</dbReference>
<keyword evidence="4" id="KW-0808">Transferase</keyword>
<evidence type="ECO:0000256" key="5">
    <source>
        <dbReference type="SAM" id="Phobius"/>
    </source>
</evidence>
<evidence type="ECO:0000313" key="6">
    <source>
        <dbReference type="EMBL" id="KAH0940710.1"/>
    </source>
</evidence>
<dbReference type="InterPro" id="IPR033904">
    <property type="entry name" value="Trans_IPPS_HH"/>
</dbReference>
<keyword evidence="5" id="KW-0472">Membrane</keyword>
<dbReference type="PANTHER" id="PTHR11626">
    <property type="entry name" value="FARNESYL-DIPHOSPHATE FARNESYLTRANSFERASE"/>
    <property type="match status" value="1"/>
</dbReference>
<evidence type="ECO:0000256" key="3">
    <source>
        <dbReference type="ARBA" id="ARBA00012373"/>
    </source>
</evidence>
<keyword evidence="7" id="KW-1185">Reference proteome</keyword>
<dbReference type="NCBIfam" id="TIGR01559">
    <property type="entry name" value="squal_synth"/>
    <property type="match status" value="2"/>
</dbReference>
<dbReference type="SUPFAM" id="SSF48576">
    <property type="entry name" value="Terpenoid synthases"/>
    <property type="match status" value="2"/>
</dbReference>
<dbReference type="Gene3D" id="1.10.600.10">
    <property type="entry name" value="Farnesyl Diphosphate Synthase"/>
    <property type="match status" value="2"/>
</dbReference>
<feature type="transmembrane region" description="Helical" evidence="5">
    <location>
        <begin position="128"/>
        <end position="147"/>
    </location>
</feature>
<dbReference type="PANTHER" id="PTHR11626:SF3">
    <property type="entry name" value="INACTIVE SQUALENE SYNTHASE 2"/>
    <property type="match status" value="1"/>
</dbReference>
<evidence type="ECO:0000256" key="4">
    <source>
        <dbReference type="ARBA" id="ARBA00022679"/>
    </source>
</evidence>
<gene>
    <name evidence="6" type="ORF">HID58_000347</name>
</gene>
<dbReference type="InterPro" id="IPR044844">
    <property type="entry name" value="Trans_IPPS_euk-type"/>
</dbReference>
<feature type="transmembrane region" description="Helical" evidence="5">
    <location>
        <begin position="1020"/>
        <end position="1038"/>
    </location>
</feature>
<dbReference type="EC" id="2.5.1.21" evidence="3"/>
<organism evidence="6 7">
    <name type="scientific">Brassica napus</name>
    <name type="common">Rape</name>
    <dbReference type="NCBI Taxonomy" id="3708"/>
    <lineage>
        <taxon>Eukaryota</taxon>
        <taxon>Viridiplantae</taxon>
        <taxon>Streptophyta</taxon>
        <taxon>Embryophyta</taxon>
        <taxon>Tracheophyta</taxon>
        <taxon>Spermatophyta</taxon>
        <taxon>Magnoliopsida</taxon>
        <taxon>eudicotyledons</taxon>
        <taxon>Gunneridae</taxon>
        <taxon>Pentapetalae</taxon>
        <taxon>rosids</taxon>
        <taxon>malvids</taxon>
        <taxon>Brassicales</taxon>
        <taxon>Brassicaceae</taxon>
        <taxon>Brassiceae</taxon>
        <taxon>Brassica</taxon>
    </lineage>
</organism>
<feature type="transmembrane region" description="Helical" evidence="5">
    <location>
        <begin position="66"/>
        <end position="85"/>
    </location>
</feature>
<dbReference type="InterPro" id="IPR006449">
    <property type="entry name" value="Squal_synth-like"/>
</dbReference>
<dbReference type="CDD" id="cd00683">
    <property type="entry name" value="Trans_IPPS_HH"/>
    <property type="match status" value="2"/>
</dbReference>
<sequence length="1048" mass="118669">MKKASRTKLWNPPRSALELEAETTMLTANATRLQVRIRRHLRDRSFPQFPHPLPPQLLAHATRHQLLVEIIRIVVGIAVVNNVIAVAAVNNVIAVAAVIVTTTAVSVISQRGTSAEKHHPPLSPSKVLIVDLIANSIIITVVIASAIEIQIRGEFANVSHRESLRRWRDDKGSVVVKRYDVIVGETVDGEGIVGVLAVGGVNNFPEIEIEIEVVFVVENERRHGDNPGSIRHFFEINAVEKEIVVTSETMGSLGTLLRYPDDIYPLLKMKRAIERAEKQIPPEPHWGFCYSMLHKVSRSFSLVIQQLRPELRNAVCVFYLVLRALDTVEDDTSIPTDEKLPILIAFHRGTKEYKVLMDQFHHVSAAFLELDKGYQEAIEEITKRMGAGMAKFICQEVETVDDYDEYCHYVAGLVGLGLSKLFLASGSEVLTPDWDHISNSMGLFLQKTNIIRDYLEDINEIPKSRMFWPRKIWGKYADKLEDLKYEENSTKAVNCLNEMVTNALTHIEDCLKYMAALRDPSIFRFCAIPQIMAIGTLALCYNNVQLFRGVVKLRRGLTAKVIDRTKTMADVYGAFYDFSCMLKTKVDKNDPNASNTLNRLEAVEKVCKDTGVLQKRKSYVNDEGQSNVYMGSLSTILRHPDEIYPLLRLKLAIMKAQNQIPLDDPHLAVCYSLLQKVSRSFSLVIQQLGTELRDAVCVFYLILRALDTVEDDTSIPIEIKVPILLAFHRHIYDRDWHFTCGTKEYKVLMDQFHHVSAAFLELEEGYQEAIEDITKRMGAGMAKFISKEVETVDDYDEYCHYAAGLVGLGLSKLLLTSGLETLTPDWQQISNSTGLFLQKTNIIKDYLEDINEIPKPRMFWPREIWGKYVDKLEDLKNEEKSTKAVQCLNEMVTNALIHVEDCLKSMAGLRDPAIFKSCAIPQIVAMGTLALCYNNVQVFRGAVKLRRGLIAKVIDRTKTMGDVYGAFYDFSCMLKTKVDKNDPNAMKTLQRLETIEKVCRENGDLHKRKSYVNDETQSKALLFLMLVPLLALLVLAYLKHTHINANTV</sequence>
<dbReference type="SFLD" id="SFLDS00005">
    <property type="entry name" value="Isoprenoid_Synthase_Type_I"/>
    <property type="match status" value="2"/>
</dbReference>
<keyword evidence="5" id="KW-1133">Transmembrane helix</keyword>
<dbReference type="PROSITE" id="PS01044">
    <property type="entry name" value="SQUALEN_PHYTOEN_SYN_1"/>
    <property type="match status" value="1"/>
</dbReference>
<dbReference type="EMBL" id="JAGKQM010000001">
    <property type="protein sequence ID" value="KAH0940710.1"/>
    <property type="molecule type" value="Genomic_DNA"/>
</dbReference>
<dbReference type="InterPro" id="IPR008949">
    <property type="entry name" value="Isoprenoid_synthase_dom_sf"/>
</dbReference>
<accession>A0ABQ8EGH3</accession>
<comment type="cofactor">
    <cofactor evidence="1">
        <name>Mg(2+)</name>
        <dbReference type="ChEBI" id="CHEBI:18420"/>
    </cofactor>
</comment>
<dbReference type="Pfam" id="PF00494">
    <property type="entry name" value="SQS_PSY"/>
    <property type="match status" value="2"/>
</dbReference>
<dbReference type="Proteomes" id="UP000824890">
    <property type="component" value="Unassembled WGS sequence"/>
</dbReference>
<dbReference type="PROSITE" id="PS01045">
    <property type="entry name" value="SQUALEN_PHYTOEN_SYN_2"/>
    <property type="match status" value="1"/>
</dbReference>